<evidence type="ECO:0000256" key="3">
    <source>
        <dbReference type="ARBA" id="ARBA00022490"/>
    </source>
</evidence>
<keyword evidence="6 7" id="KW-0949">S-adenosyl-L-methionine</keyword>
<keyword evidence="3 7" id="KW-0963">Cytoplasm</keyword>
<organism evidence="8 9">
    <name type="scientific">Hyella patelloides LEGE 07179</name>
    <dbReference type="NCBI Taxonomy" id="945734"/>
    <lineage>
        <taxon>Bacteria</taxon>
        <taxon>Bacillati</taxon>
        <taxon>Cyanobacteriota</taxon>
        <taxon>Cyanophyceae</taxon>
        <taxon>Pleurocapsales</taxon>
        <taxon>Hyellaceae</taxon>
        <taxon>Hyella</taxon>
    </lineage>
</organism>
<comment type="subcellular location">
    <subcellularLocation>
        <location evidence="1 7">Cytoplasm</location>
    </subcellularLocation>
</comment>
<name>A0A563VJG8_9CYAN</name>
<evidence type="ECO:0000256" key="2">
    <source>
        <dbReference type="ARBA" id="ARBA00005369"/>
    </source>
</evidence>
<dbReference type="Pfam" id="PF01135">
    <property type="entry name" value="PCMT"/>
    <property type="match status" value="1"/>
</dbReference>
<dbReference type="EMBL" id="CAACVJ010000013">
    <property type="protein sequence ID" value="VEP11552.1"/>
    <property type="molecule type" value="Genomic_DNA"/>
</dbReference>
<evidence type="ECO:0000256" key="4">
    <source>
        <dbReference type="ARBA" id="ARBA00022603"/>
    </source>
</evidence>
<comment type="similarity">
    <text evidence="2 7">Belongs to the methyltransferase superfamily. L-isoaspartyl/D-aspartyl protein methyltransferase family.</text>
</comment>
<keyword evidence="4 7" id="KW-0489">Methyltransferase</keyword>
<protein>
    <recommendedName>
        <fullName evidence="7">Protein-L-isoaspartate O-methyltransferase</fullName>
        <ecNumber evidence="7">2.1.1.77</ecNumber>
    </recommendedName>
    <alternativeName>
        <fullName evidence="7">L-isoaspartyl protein carboxyl methyltransferase</fullName>
    </alternativeName>
    <alternativeName>
        <fullName evidence="7">Protein L-isoaspartyl methyltransferase</fullName>
    </alternativeName>
    <alternativeName>
        <fullName evidence="7">Protein-beta-aspartate methyltransferase</fullName>
        <shortName evidence="7">PIMT</shortName>
    </alternativeName>
</protein>
<evidence type="ECO:0000256" key="6">
    <source>
        <dbReference type="ARBA" id="ARBA00022691"/>
    </source>
</evidence>
<evidence type="ECO:0000313" key="9">
    <source>
        <dbReference type="Proteomes" id="UP000320055"/>
    </source>
</evidence>
<evidence type="ECO:0000256" key="7">
    <source>
        <dbReference type="HAMAP-Rule" id="MF_00090"/>
    </source>
</evidence>
<dbReference type="PROSITE" id="PS01279">
    <property type="entry name" value="PCMT"/>
    <property type="match status" value="1"/>
</dbReference>
<dbReference type="NCBIfam" id="TIGR00080">
    <property type="entry name" value="pimt"/>
    <property type="match status" value="1"/>
</dbReference>
<keyword evidence="5 7" id="KW-0808">Transferase</keyword>
<dbReference type="AlphaFoldDB" id="A0A563VJG8"/>
<reference evidence="8 9" key="1">
    <citation type="submission" date="2019-01" db="EMBL/GenBank/DDBJ databases">
        <authorList>
            <person name="Brito A."/>
        </authorList>
    </citation>
    <scope>NUCLEOTIDE SEQUENCE [LARGE SCALE GENOMIC DNA]</scope>
    <source>
        <strain evidence="8">1</strain>
    </source>
</reference>
<dbReference type="PANTHER" id="PTHR11579">
    <property type="entry name" value="PROTEIN-L-ISOASPARTATE O-METHYLTRANSFERASE"/>
    <property type="match status" value="1"/>
</dbReference>
<evidence type="ECO:0000256" key="1">
    <source>
        <dbReference type="ARBA" id="ARBA00004496"/>
    </source>
</evidence>
<dbReference type="Proteomes" id="UP000320055">
    <property type="component" value="Unassembled WGS sequence"/>
</dbReference>
<dbReference type="FunFam" id="3.40.50.150:FF:000010">
    <property type="entry name" value="Protein-L-isoaspartate O-methyltransferase"/>
    <property type="match status" value="1"/>
</dbReference>
<dbReference type="InterPro" id="IPR029063">
    <property type="entry name" value="SAM-dependent_MTases_sf"/>
</dbReference>
<dbReference type="NCBIfam" id="NF001453">
    <property type="entry name" value="PRK00312.1"/>
    <property type="match status" value="1"/>
</dbReference>
<sequence>MKDKKMNSQFVPDLHQTTTEQFELQRRQMVEYQIRDREIKDERVLAAMSQVPRHQFVDSCCRDLAYSDRPLTIGHHQTISQPYIVAYMTQAAEIDSNDKVLEIGTGCGYQAAILGEIAKQVYSIEIIPQLAERANRTLNQLGYENIEVKTGDGYQGWTEHAPYDAIIVTAAPENIPHALIEQLAIKGKMVIPVGTWHQDIVVLTKTEETIIKKKTIPVRFVPMTRKS</sequence>
<dbReference type="SUPFAM" id="SSF53335">
    <property type="entry name" value="S-adenosyl-L-methionine-dependent methyltransferases"/>
    <property type="match status" value="1"/>
</dbReference>
<dbReference type="Gene3D" id="3.40.50.150">
    <property type="entry name" value="Vaccinia Virus protein VP39"/>
    <property type="match status" value="1"/>
</dbReference>
<dbReference type="CDD" id="cd02440">
    <property type="entry name" value="AdoMet_MTases"/>
    <property type="match status" value="1"/>
</dbReference>
<dbReference type="HAMAP" id="MF_00090">
    <property type="entry name" value="PIMT"/>
    <property type="match status" value="1"/>
</dbReference>
<accession>A0A563VJG8</accession>
<evidence type="ECO:0000313" key="8">
    <source>
        <dbReference type="EMBL" id="VEP11552.1"/>
    </source>
</evidence>
<evidence type="ECO:0000256" key="5">
    <source>
        <dbReference type="ARBA" id="ARBA00022679"/>
    </source>
</evidence>
<comment type="catalytic activity">
    <reaction evidence="7">
        <text>[protein]-L-isoaspartate + S-adenosyl-L-methionine = [protein]-L-isoaspartate alpha-methyl ester + S-adenosyl-L-homocysteine</text>
        <dbReference type="Rhea" id="RHEA:12705"/>
        <dbReference type="Rhea" id="RHEA-COMP:12143"/>
        <dbReference type="Rhea" id="RHEA-COMP:12144"/>
        <dbReference type="ChEBI" id="CHEBI:57856"/>
        <dbReference type="ChEBI" id="CHEBI:59789"/>
        <dbReference type="ChEBI" id="CHEBI:90596"/>
        <dbReference type="ChEBI" id="CHEBI:90598"/>
        <dbReference type="EC" id="2.1.1.77"/>
    </reaction>
</comment>
<dbReference type="GO" id="GO:0030091">
    <property type="term" value="P:protein repair"/>
    <property type="evidence" value="ECO:0007669"/>
    <property type="project" value="UniProtKB-UniRule"/>
</dbReference>
<keyword evidence="9" id="KW-1185">Reference proteome</keyword>
<proteinExistence type="inferred from homology"/>
<comment type="function">
    <text evidence="7">Catalyzes the methyl esterification of L-isoaspartyl residues in peptides and proteins that result from spontaneous decomposition of normal L-aspartyl and L-asparaginyl residues. It plays a role in the repair and/or degradation of damaged proteins.</text>
</comment>
<dbReference type="EC" id="2.1.1.77" evidence="7"/>
<dbReference type="GO" id="GO:0032259">
    <property type="term" value="P:methylation"/>
    <property type="evidence" value="ECO:0007669"/>
    <property type="project" value="UniProtKB-KW"/>
</dbReference>
<dbReference type="GO" id="GO:0004719">
    <property type="term" value="F:protein-L-isoaspartate (D-aspartate) O-methyltransferase activity"/>
    <property type="evidence" value="ECO:0007669"/>
    <property type="project" value="UniProtKB-UniRule"/>
</dbReference>
<gene>
    <name evidence="7 8" type="primary">pcm</name>
    <name evidence="8" type="ORF">H1P_110002</name>
</gene>
<dbReference type="InterPro" id="IPR000682">
    <property type="entry name" value="PCMT"/>
</dbReference>
<dbReference type="GO" id="GO:0005737">
    <property type="term" value="C:cytoplasm"/>
    <property type="evidence" value="ECO:0007669"/>
    <property type="project" value="UniProtKB-SubCell"/>
</dbReference>
<dbReference type="PANTHER" id="PTHR11579:SF0">
    <property type="entry name" value="PROTEIN-L-ISOASPARTATE(D-ASPARTATE) O-METHYLTRANSFERASE"/>
    <property type="match status" value="1"/>
</dbReference>
<feature type="active site" evidence="7">
    <location>
        <position position="80"/>
    </location>
</feature>